<dbReference type="Pfam" id="PF22669">
    <property type="entry name" value="Exo_endo_phos2"/>
    <property type="match status" value="1"/>
</dbReference>
<dbReference type="EnsemblMetazoa" id="AATE002936-RA">
    <property type="protein sequence ID" value="AATE002936-PA.1"/>
    <property type="gene ID" value="AATE002936"/>
</dbReference>
<evidence type="ECO:0000256" key="4">
    <source>
        <dbReference type="SAM" id="MobiDB-lite"/>
    </source>
</evidence>
<feature type="region of interest" description="Disordered" evidence="4">
    <location>
        <begin position="812"/>
        <end position="844"/>
    </location>
</feature>
<feature type="compositionally biased region" description="Basic and acidic residues" evidence="4">
    <location>
        <begin position="861"/>
        <end position="878"/>
    </location>
</feature>
<dbReference type="GO" id="GO:0004445">
    <property type="term" value="F:inositol-polyphosphate 5-phosphatase activity"/>
    <property type="evidence" value="ECO:0007669"/>
    <property type="project" value="UniProtKB-EC"/>
</dbReference>
<evidence type="ECO:0000313" key="6">
    <source>
        <dbReference type="EnsemblMetazoa" id="AATE002936-PA.1"/>
    </source>
</evidence>
<dbReference type="InterPro" id="IPR039737">
    <property type="entry name" value="INPP5A"/>
</dbReference>
<feature type="compositionally biased region" description="Low complexity" evidence="4">
    <location>
        <begin position="692"/>
        <end position="703"/>
    </location>
</feature>
<feature type="region of interest" description="Disordered" evidence="4">
    <location>
        <begin position="430"/>
        <end position="499"/>
    </location>
</feature>
<organism evidence="6">
    <name type="scientific">Anopheles atroparvus</name>
    <name type="common">European mosquito</name>
    <dbReference type="NCBI Taxonomy" id="41427"/>
    <lineage>
        <taxon>Eukaryota</taxon>
        <taxon>Metazoa</taxon>
        <taxon>Ecdysozoa</taxon>
        <taxon>Arthropoda</taxon>
        <taxon>Hexapoda</taxon>
        <taxon>Insecta</taxon>
        <taxon>Pterygota</taxon>
        <taxon>Neoptera</taxon>
        <taxon>Endopterygota</taxon>
        <taxon>Diptera</taxon>
        <taxon>Nematocera</taxon>
        <taxon>Culicoidea</taxon>
        <taxon>Culicidae</taxon>
        <taxon>Anophelinae</taxon>
        <taxon>Anopheles</taxon>
    </lineage>
</organism>
<dbReference type="EC" id="3.1.3.56" evidence="1"/>
<dbReference type="InterPro" id="IPR000300">
    <property type="entry name" value="IPPc"/>
</dbReference>
<dbReference type="SUPFAM" id="SSF56219">
    <property type="entry name" value="DNase I-like"/>
    <property type="match status" value="1"/>
</dbReference>
<accession>A0A182IPD2</accession>
<feature type="compositionally biased region" description="Polar residues" evidence="4">
    <location>
        <begin position="451"/>
        <end position="464"/>
    </location>
</feature>
<proteinExistence type="inferred from homology"/>
<evidence type="ECO:0000256" key="3">
    <source>
        <dbReference type="ARBA" id="ARBA00023599"/>
    </source>
</evidence>
<evidence type="ECO:0000256" key="1">
    <source>
        <dbReference type="ARBA" id="ARBA00012997"/>
    </source>
</evidence>
<feature type="compositionally biased region" description="Low complexity" evidence="4">
    <location>
        <begin position="440"/>
        <end position="450"/>
    </location>
</feature>
<feature type="domain" description="Inositol polyphosphate-related phosphatase" evidence="5">
    <location>
        <begin position="32"/>
        <end position="416"/>
    </location>
</feature>
<dbReference type="STRING" id="41427.A0A182IPD2"/>
<dbReference type="InterPro" id="IPR036691">
    <property type="entry name" value="Endo/exonu/phosph_ase_sf"/>
</dbReference>
<dbReference type="PANTHER" id="PTHR12997:SF2">
    <property type="entry name" value="INOSITOL POLYPHOSPHATE-5-PHOSPHATASE A"/>
    <property type="match status" value="1"/>
</dbReference>
<sequence>LRDLSVLRRHPTSHFPSNYVRLPITMASAEPDTFPILLVTANVGSVFEDPSKLLHLWLREFLDHVAQRRPAFIALHLQEVGGKTYEKSMEYVQEFIKKLCESDELRDYNRIRVYLDEDYNSAEHFTALGNLYFVQNKVDDVLMWNFLTHEWDPVEGKSIHTGSIETVASKEKAKFPQQFFPECKWSRKGFLRTRWFLNGTVFDLVNIHLFHDASNLAACEEYPSVYCKSRRRALVHTLERFHKDTANRPVPYFVFGDFNFRCDTEGVIKKLTEDLTVHRVQNAKHDSTKVQYRDADGANVLTVGKKEFFHNDQSTFKESWLRQFDRELDSLRSILYEYPITFPPSYPYEEDPLQPCSYMATRCPAWCDRILVSPAARKLISEGSTGDSYGIIGADVCMGDHKPVYLSTRIKTSQGILDYCSCDTHAPTTPRVEHTVPNRSSASSDSSSNSHTNVIVSHSSSGSNAGPAAKVNVALSASTGSARHPPGGSGRGSGTSSTILPIADSAPQPCAICAVRIEQCFGRNLGELEQNAAANIGLGLLATEAPATFASDDRCPPVVSISVFDTDSNLNVCMCALYCSKARAAQSGDGESEAAGADTLPPICPNCRNIIKHQPVEHRKTLISRRMMLTNDIIVNRIDTHYLNTYTTLAGTVGSNGASSDRTHPAHQHHRFEPYTPESAESHSPLPESYESSKGSRTTTTNGTDGGDDVSGIGGDGGVADVDGCANDSGGGAGGAGAGVDGNLDDLVIRNDVDDYDEDDHDTPALLLSREEEQRPLLTVVSGPPACPIEPEVTITKEPLSSVSGLPPLAKHTPSSAVANKGGKGAKPQEAGGGGGGFSGVSPRQLKSRLEKLKRMADERRKQYGEWTRNRSRCDTARSDNSSSGTLAVPLAGGDISGDVGERAALATAAAIGSTDAPVLSIRMVDHAGGGTAAKASNNNDRSQGDSLPGTAAVVDGAAVAPPRDTLLAGGCCRGMCTIL</sequence>
<keyword evidence="2" id="KW-0378">Hydrolase</keyword>
<dbReference type="SMART" id="SM00128">
    <property type="entry name" value="IPPc"/>
    <property type="match status" value="1"/>
</dbReference>
<dbReference type="PANTHER" id="PTHR12997">
    <property type="entry name" value="TYPE I INOSITOL-1,4,5-TRISPHOSPHATE 5-PHOSPHATASE"/>
    <property type="match status" value="1"/>
</dbReference>
<protein>
    <recommendedName>
        <fullName evidence="1">inositol-polyphosphate 5-phosphatase</fullName>
        <ecNumber evidence="1">3.1.3.56</ecNumber>
    </recommendedName>
</protein>
<feature type="region of interest" description="Disordered" evidence="4">
    <location>
        <begin position="675"/>
        <end position="716"/>
    </location>
</feature>
<evidence type="ECO:0000256" key="2">
    <source>
        <dbReference type="ARBA" id="ARBA00022801"/>
    </source>
</evidence>
<dbReference type="VEuPathDB" id="VectorBase:AATE002936"/>
<dbReference type="AlphaFoldDB" id="A0A182IPD2"/>
<dbReference type="Gene3D" id="3.60.10.10">
    <property type="entry name" value="Endonuclease/exonuclease/phosphatase"/>
    <property type="match status" value="1"/>
</dbReference>
<name>A0A182IPD2_ANOAO</name>
<dbReference type="GO" id="GO:0046856">
    <property type="term" value="P:phosphatidylinositol dephosphorylation"/>
    <property type="evidence" value="ECO:0007669"/>
    <property type="project" value="InterPro"/>
</dbReference>
<comment type="similarity">
    <text evidence="3">Belongs to the inositol 1,4,5-trisphosphate 5-phosphatase type I family.</text>
</comment>
<reference evidence="6" key="1">
    <citation type="submission" date="2022-08" db="UniProtKB">
        <authorList>
            <consortium name="EnsemblMetazoa"/>
        </authorList>
    </citation>
    <scope>IDENTIFICATION</scope>
    <source>
        <strain evidence="6">EBRO</strain>
    </source>
</reference>
<evidence type="ECO:0000259" key="5">
    <source>
        <dbReference type="SMART" id="SM00128"/>
    </source>
</evidence>
<feature type="region of interest" description="Disordered" evidence="4">
    <location>
        <begin position="861"/>
        <end position="886"/>
    </location>
</feature>